<keyword evidence="4" id="KW-0812">Transmembrane</keyword>
<evidence type="ECO:0000256" key="4">
    <source>
        <dbReference type="SAM" id="Phobius"/>
    </source>
</evidence>
<dbReference type="GO" id="GO:0005576">
    <property type="term" value="C:extracellular region"/>
    <property type="evidence" value="ECO:0007669"/>
    <property type="project" value="UniProtKB-SubCell"/>
</dbReference>
<organism evidence="7">
    <name type="scientific">Diabrotica virgifera virgifera</name>
    <name type="common">western corn rootworm</name>
    <dbReference type="NCBI Taxonomy" id="50390"/>
    <lineage>
        <taxon>Eukaryota</taxon>
        <taxon>Metazoa</taxon>
        <taxon>Ecdysozoa</taxon>
        <taxon>Arthropoda</taxon>
        <taxon>Hexapoda</taxon>
        <taxon>Insecta</taxon>
        <taxon>Pterygota</taxon>
        <taxon>Neoptera</taxon>
        <taxon>Endopterygota</taxon>
        <taxon>Coleoptera</taxon>
        <taxon>Polyphaga</taxon>
        <taxon>Cucujiformia</taxon>
        <taxon>Chrysomeloidea</taxon>
        <taxon>Chrysomelidae</taxon>
        <taxon>Galerucinae</taxon>
        <taxon>Diabroticina</taxon>
        <taxon>Diabroticites</taxon>
        <taxon>Diabrotica</taxon>
    </lineage>
</organism>
<evidence type="ECO:0000313" key="7">
    <source>
        <dbReference type="RefSeq" id="XP_028140480.1"/>
    </source>
</evidence>
<keyword evidence="2" id="KW-0964">Secreted</keyword>
<gene>
    <name evidence="7" type="primary">LOC114334604</name>
</gene>
<evidence type="ECO:0000256" key="5">
    <source>
        <dbReference type="SAM" id="SignalP"/>
    </source>
</evidence>
<dbReference type="InterPro" id="IPR039932">
    <property type="entry name" value="Spink4-like"/>
</dbReference>
<comment type="subcellular location">
    <subcellularLocation>
        <location evidence="1">Secreted</location>
    </subcellularLocation>
</comment>
<keyword evidence="4" id="KW-1133">Transmembrane helix</keyword>
<feature type="domain" description="Kazal-like" evidence="6">
    <location>
        <begin position="105"/>
        <end position="152"/>
    </location>
</feature>
<dbReference type="CDD" id="cd00104">
    <property type="entry name" value="KAZAL_FS"/>
    <property type="match status" value="2"/>
</dbReference>
<dbReference type="Gene3D" id="3.30.60.30">
    <property type="match status" value="2"/>
</dbReference>
<evidence type="ECO:0000256" key="1">
    <source>
        <dbReference type="ARBA" id="ARBA00004613"/>
    </source>
</evidence>
<feature type="chain" id="PRO_5027833679" evidence="5">
    <location>
        <begin position="21"/>
        <end position="152"/>
    </location>
</feature>
<evidence type="ECO:0000259" key="6">
    <source>
        <dbReference type="PROSITE" id="PS51465"/>
    </source>
</evidence>
<keyword evidence="7" id="KW-0722">Serine protease inhibitor</keyword>
<name>A0A6P7G7H8_DIAVI</name>
<keyword evidence="3" id="KW-1015">Disulfide bond</keyword>
<dbReference type="Pfam" id="PF00050">
    <property type="entry name" value="Kazal_1"/>
    <property type="match status" value="1"/>
</dbReference>
<keyword evidence="5" id="KW-0732">Signal</keyword>
<dbReference type="GO" id="GO:0004867">
    <property type="term" value="F:serine-type endopeptidase inhibitor activity"/>
    <property type="evidence" value="ECO:0007669"/>
    <property type="project" value="UniProtKB-KW"/>
</dbReference>
<dbReference type="RefSeq" id="XP_028140480.1">
    <property type="nucleotide sequence ID" value="XM_028284679.1"/>
</dbReference>
<dbReference type="PROSITE" id="PS51465">
    <property type="entry name" value="KAZAL_2"/>
    <property type="match status" value="2"/>
</dbReference>
<feature type="signal peptide" evidence="5">
    <location>
        <begin position="1"/>
        <end position="20"/>
    </location>
</feature>
<dbReference type="InterPro" id="IPR036058">
    <property type="entry name" value="Kazal_dom_sf"/>
</dbReference>
<sequence>MKIFLFISLCLCYLSVISKAQMIIRPCFVYCQSKKVDRVCGTNGKTYDNPCFLYCAEFMGQKNLKIKHKGSCKLIVLKLINKLNMKIFLFLSLCLCLLIVISQANITIIPCNCPLKLDPVCATDGKSYANPCHLGCSQRFHPDLKIKHKGAC</sequence>
<reference evidence="7" key="1">
    <citation type="submission" date="2025-08" db="UniProtKB">
        <authorList>
            <consortium name="RefSeq"/>
        </authorList>
    </citation>
    <scope>IDENTIFICATION</scope>
    <source>
        <tissue evidence="7">Whole insect</tissue>
    </source>
</reference>
<keyword evidence="7" id="KW-0646">Protease inhibitor</keyword>
<evidence type="ECO:0000256" key="2">
    <source>
        <dbReference type="ARBA" id="ARBA00022525"/>
    </source>
</evidence>
<dbReference type="Pfam" id="PF07648">
    <property type="entry name" value="Kazal_2"/>
    <property type="match status" value="1"/>
</dbReference>
<evidence type="ECO:0000256" key="3">
    <source>
        <dbReference type="ARBA" id="ARBA00023157"/>
    </source>
</evidence>
<dbReference type="InParanoid" id="A0A6P7G7H8"/>
<dbReference type="InterPro" id="IPR002350">
    <property type="entry name" value="Kazal_dom"/>
</dbReference>
<proteinExistence type="predicted"/>
<dbReference type="PANTHER" id="PTHR21179:SF0">
    <property type="entry name" value="SERINE PROTEASE INHIBITOR KAZAL-TYPE 4"/>
    <property type="match status" value="1"/>
</dbReference>
<protein>
    <submittedName>
        <fullName evidence="7">Serine protease inhibitor dipetalogastin-like</fullName>
    </submittedName>
</protein>
<dbReference type="AlphaFoldDB" id="A0A6P7G7H8"/>
<dbReference type="SMART" id="SM00280">
    <property type="entry name" value="KAZAL"/>
    <property type="match status" value="2"/>
</dbReference>
<dbReference type="PROSITE" id="PS00282">
    <property type="entry name" value="KAZAL_1"/>
    <property type="match status" value="1"/>
</dbReference>
<feature type="domain" description="Kazal-like" evidence="6">
    <location>
        <begin position="21"/>
        <end position="74"/>
    </location>
</feature>
<dbReference type="PANTHER" id="PTHR21179">
    <property type="entry name" value="SERINE-TYPE ENDOPEPTIDASE INHIBITOR"/>
    <property type="match status" value="1"/>
</dbReference>
<dbReference type="SUPFAM" id="SSF100895">
    <property type="entry name" value="Kazal-type serine protease inhibitors"/>
    <property type="match status" value="2"/>
</dbReference>
<feature type="transmembrane region" description="Helical" evidence="4">
    <location>
        <begin position="87"/>
        <end position="108"/>
    </location>
</feature>
<accession>A0A6P7G7H8</accession>
<keyword evidence="4" id="KW-0472">Membrane</keyword>